<protein>
    <submittedName>
        <fullName evidence="7">Hemolysin-3</fullName>
    </submittedName>
</protein>
<dbReference type="Proteomes" id="UP000178485">
    <property type="component" value="Chromosome i"/>
</dbReference>
<feature type="transmembrane region" description="Helical" evidence="6">
    <location>
        <begin position="196"/>
        <end position="216"/>
    </location>
</feature>
<keyword evidence="5" id="KW-0862">Zinc</keyword>
<feature type="transmembrane region" description="Helical" evidence="6">
    <location>
        <begin position="16"/>
        <end position="35"/>
    </location>
</feature>
<dbReference type="PANTHER" id="PTHR20855:SF3">
    <property type="entry name" value="LD03007P"/>
    <property type="match status" value="1"/>
</dbReference>
<proteinExistence type="predicted"/>
<evidence type="ECO:0000256" key="5">
    <source>
        <dbReference type="PIRSR" id="PIRSR604254-1"/>
    </source>
</evidence>
<feature type="transmembrane region" description="Helical" evidence="6">
    <location>
        <begin position="107"/>
        <end position="128"/>
    </location>
</feature>
<feature type="transmembrane region" description="Helical" evidence="6">
    <location>
        <begin position="140"/>
        <end position="157"/>
    </location>
</feature>
<evidence type="ECO:0000313" key="8">
    <source>
        <dbReference type="Proteomes" id="UP000178485"/>
    </source>
</evidence>
<dbReference type="AlphaFoldDB" id="A0A1G4G7S6"/>
<dbReference type="KEGG" id="pmuc:ING2E5A_1760"/>
<evidence type="ECO:0000256" key="3">
    <source>
        <dbReference type="ARBA" id="ARBA00022989"/>
    </source>
</evidence>
<dbReference type="GO" id="GO:0016020">
    <property type="term" value="C:membrane"/>
    <property type="evidence" value="ECO:0007669"/>
    <property type="project" value="UniProtKB-SubCell"/>
</dbReference>
<keyword evidence="8" id="KW-1185">Reference proteome</keyword>
<feature type="transmembrane region" description="Helical" evidence="6">
    <location>
        <begin position="81"/>
        <end position="101"/>
    </location>
</feature>
<comment type="subcellular location">
    <subcellularLocation>
        <location evidence="1">Membrane</location>
        <topology evidence="1">Multi-pass membrane protein</topology>
    </subcellularLocation>
</comment>
<keyword evidence="3 6" id="KW-1133">Transmembrane helix</keyword>
<evidence type="ECO:0000256" key="2">
    <source>
        <dbReference type="ARBA" id="ARBA00022692"/>
    </source>
</evidence>
<keyword evidence="5" id="KW-0479">Metal-binding</keyword>
<dbReference type="STRING" id="1642646.ING2E5A_1760"/>
<dbReference type="Pfam" id="PF03006">
    <property type="entry name" value="HlyIII"/>
    <property type="match status" value="1"/>
</dbReference>
<name>A0A1G4G7S6_9BACT</name>
<dbReference type="InterPro" id="IPR004254">
    <property type="entry name" value="AdipoR/HlyIII-related"/>
</dbReference>
<feature type="binding site" evidence="5">
    <location>
        <position position="199"/>
    </location>
    <ligand>
        <name>Zn(2+)</name>
        <dbReference type="ChEBI" id="CHEBI:29105"/>
    </ligand>
</feature>
<evidence type="ECO:0000256" key="1">
    <source>
        <dbReference type="ARBA" id="ARBA00004141"/>
    </source>
</evidence>
<organism evidence="7 8">
    <name type="scientific">Petrimonas mucosa</name>
    <dbReference type="NCBI Taxonomy" id="1642646"/>
    <lineage>
        <taxon>Bacteria</taxon>
        <taxon>Pseudomonadati</taxon>
        <taxon>Bacteroidota</taxon>
        <taxon>Bacteroidia</taxon>
        <taxon>Bacteroidales</taxon>
        <taxon>Dysgonomonadaceae</taxon>
        <taxon>Petrimonas</taxon>
    </lineage>
</organism>
<feature type="binding site" evidence="5">
    <location>
        <position position="67"/>
    </location>
    <ligand>
        <name>Zn(2+)</name>
        <dbReference type="ChEBI" id="CHEBI:29105"/>
    </ligand>
</feature>
<reference evidence="7 8" key="1">
    <citation type="submission" date="2016-08" db="EMBL/GenBank/DDBJ databases">
        <authorList>
            <person name="Seilhamer J.J."/>
        </authorList>
    </citation>
    <scope>NUCLEOTIDE SEQUENCE [LARGE SCALE GENOMIC DNA]</scope>
    <source>
        <strain evidence="7">ING2-E5A</strain>
    </source>
</reference>
<keyword evidence="4 6" id="KW-0472">Membrane</keyword>
<feature type="binding site" evidence="5">
    <location>
        <position position="195"/>
    </location>
    <ligand>
        <name>Zn(2+)</name>
        <dbReference type="ChEBI" id="CHEBI:29105"/>
    </ligand>
</feature>
<evidence type="ECO:0000313" key="7">
    <source>
        <dbReference type="EMBL" id="SCM58326.1"/>
    </source>
</evidence>
<feature type="transmembrane region" description="Helical" evidence="6">
    <location>
        <begin position="47"/>
        <end position="69"/>
    </location>
</feature>
<accession>A0A1G4G7S6</accession>
<feature type="transmembrane region" description="Helical" evidence="6">
    <location>
        <begin position="169"/>
        <end position="189"/>
    </location>
</feature>
<keyword evidence="2 6" id="KW-0812">Transmembrane</keyword>
<evidence type="ECO:0000256" key="6">
    <source>
        <dbReference type="SAM" id="Phobius"/>
    </source>
</evidence>
<dbReference type="RefSeq" id="WP_071137026.1">
    <property type="nucleotide sequence ID" value="NZ_JAQVII010000003.1"/>
</dbReference>
<dbReference type="PANTHER" id="PTHR20855">
    <property type="entry name" value="ADIPOR/PROGESTIN RECEPTOR-RELATED"/>
    <property type="match status" value="1"/>
</dbReference>
<evidence type="ECO:0000256" key="4">
    <source>
        <dbReference type="ARBA" id="ARBA00023136"/>
    </source>
</evidence>
<dbReference type="EMBL" id="LT608328">
    <property type="protein sequence ID" value="SCM58326.1"/>
    <property type="molecule type" value="Genomic_DNA"/>
</dbReference>
<sequence length="219" mass="24483">MSNEKFYTPREEKANYLTHAAGVVMALVATIILIYKATVADNRWAMLAYSIFGFGMVACMLSSTLYHFVKEPKRKAQYRHFDHASIYLLIAASYSPFTLILLREEQFWGWLLFALVWSIAVVGIAISFGQLKRNSHLKTASYVIMGLVILIAFKPLIETANEKGCIEVVWWLVSGGLFYIAGAIIYATAGREFIHAIFHLFVLLGLACHIIGASIIPLG</sequence>
<dbReference type="GO" id="GO:0046872">
    <property type="term" value="F:metal ion binding"/>
    <property type="evidence" value="ECO:0007669"/>
    <property type="project" value="UniProtKB-KW"/>
</dbReference>
<gene>
    <name evidence="7" type="ORF">ING2E5A_1760</name>
</gene>